<comment type="caution">
    <text evidence="2">The sequence shown here is derived from an EMBL/GenBank/DDBJ whole genome shotgun (WGS) entry which is preliminary data.</text>
</comment>
<dbReference type="AlphaFoldDB" id="W4QQN2"/>
<evidence type="ECO:0000256" key="1">
    <source>
        <dbReference type="SAM" id="Phobius"/>
    </source>
</evidence>
<dbReference type="Proteomes" id="UP000018896">
    <property type="component" value="Unassembled WGS sequence"/>
</dbReference>
<accession>W4QQN2</accession>
<reference evidence="2 3" key="1">
    <citation type="journal article" date="2014" name="Genome Announc.">
        <title>Draft Genome Sequences of Three Alkaliphilic Bacillus Strains, Bacillus wakoensis JCM 9140T, Bacillus akibai JCM 9157T, and Bacillus hemicellulosilyticus JCM 9152T.</title>
        <authorList>
            <person name="Yuki M."/>
            <person name="Oshima K."/>
            <person name="Suda W."/>
            <person name="Oshida Y."/>
            <person name="Kitamura K."/>
            <person name="Iida T."/>
            <person name="Hattori M."/>
            <person name="Ohkuma M."/>
        </authorList>
    </citation>
    <scope>NUCLEOTIDE SEQUENCE [LARGE SCALE GENOMIC DNA]</scope>
    <source>
        <strain evidence="2 3">JCM 9157</strain>
    </source>
</reference>
<keyword evidence="1" id="KW-0812">Transmembrane</keyword>
<dbReference type="STRING" id="1236973.JCM9157_1444"/>
<keyword evidence="1" id="KW-1133">Transmembrane helix</keyword>
<keyword evidence="1" id="KW-0472">Membrane</keyword>
<proteinExistence type="predicted"/>
<protein>
    <submittedName>
        <fullName evidence="2">Uncharacterized protein</fullName>
    </submittedName>
</protein>
<dbReference type="RefSeq" id="WP_035663227.1">
    <property type="nucleotide sequence ID" value="NZ_BAUV01000007.1"/>
</dbReference>
<keyword evidence="3" id="KW-1185">Reference proteome</keyword>
<organism evidence="2 3">
    <name type="scientific">Halalkalibacter akibai (strain ATCC 43226 / DSM 21942 / CIP 109018 / JCM 9157 / 1139)</name>
    <name type="common">Bacillus akibai</name>
    <dbReference type="NCBI Taxonomy" id="1236973"/>
    <lineage>
        <taxon>Bacteria</taxon>
        <taxon>Bacillati</taxon>
        <taxon>Bacillota</taxon>
        <taxon>Bacilli</taxon>
        <taxon>Bacillales</taxon>
        <taxon>Bacillaceae</taxon>
        <taxon>Halalkalibacter</taxon>
    </lineage>
</organism>
<evidence type="ECO:0000313" key="3">
    <source>
        <dbReference type="Proteomes" id="UP000018896"/>
    </source>
</evidence>
<gene>
    <name evidence="2" type="ORF">JCM9157_1444</name>
</gene>
<evidence type="ECO:0000313" key="2">
    <source>
        <dbReference type="EMBL" id="GAE34391.1"/>
    </source>
</evidence>
<name>W4QQN2_HALA3</name>
<feature type="transmembrane region" description="Helical" evidence="1">
    <location>
        <begin position="30"/>
        <end position="49"/>
    </location>
</feature>
<dbReference type="EMBL" id="BAUV01000007">
    <property type="protein sequence ID" value="GAE34391.1"/>
    <property type="molecule type" value="Genomic_DNA"/>
</dbReference>
<sequence length="72" mass="8303">MLQIIFIVFVLSIAYYLANRDFNQKKQEKVKYSILSLVVGSMSILLQLVQVEGYIQLLSRLFGEITFMVIGK</sequence>